<dbReference type="RefSeq" id="WP_237861148.1">
    <property type="nucleotide sequence ID" value="NZ_JAKLTY010000017.1"/>
</dbReference>
<evidence type="ECO:0000256" key="3">
    <source>
        <dbReference type="ARBA" id="ARBA00022485"/>
    </source>
</evidence>
<keyword evidence="3 14" id="KW-0004">4Fe-4S</keyword>
<comment type="cofactor">
    <cofactor evidence="14">
        <name>[4Fe-4S] cluster</name>
        <dbReference type="ChEBI" id="CHEBI:49883"/>
    </cofactor>
    <text evidence="14">Binds 1 [4Fe-4S] cluster. The cluster is coordinated with 3 cysteines and an exchangeable S-adenosyl-L-methionine.</text>
</comment>
<evidence type="ECO:0000256" key="5">
    <source>
        <dbReference type="ARBA" id="ARBA00022552"/>
    </source>
</evidence>
<comment type="similarity">
    <text evidence="2 14">Belongs to the radical SAM superfamily. RlmN family.</text>
</comment>
<dbReference type="PROSITE" id="PS51918">
    <property type="entry name" value="RADICAL_SAM"/>
    <property type="match status" value="1"/>
</dbReference>
<dbReference type="SFLD" id="SFLDG01062">
    <property type="entry name" value="methyltransferase_(Class_A)"/>
    <property type="match status" value="1"/>
</dbReference>
<organism evidence="16 19">
    <name type="scientific">Bradyrhizobium zhengyangense</name>
    <dbReference type="NCBI Taxonomy" id="2911009"/>
    <lineage>
        <taxon>Bacteria</taxon>
        <taxon>Pseudomonadati</taxon>
        <taxon>Pseudomonadota</taxon>
        <taxon>Alphaproteobacteria</taxon>
        <taxon>Hyphomicrobiales</taxon>
        <taxon>Nitrobacteraceae</taxon>
        <taxon>Bradyrhizobium</taxon>
    </lineage>
</organism>
<dbReference type="InterPro" id="IPR048641">
    <property type="entry name" value="RlmN_N"/>
</dbReference>
<name>A0A9X1RCE7_9BRAD</name>
<dbReference type="InterPro" id="IPR027492">
    <property type="entry name" value="RNA_MTrfase_RlmN"/>
</dbReference>
<evidence type="ECO:0000256" key="11">
    <source>
        <dbReference type="ARBA" id="ARBA00023004"/>
    </source>
</evidence>
<keyword evidence="18" id="KW-1185">Reference proteome</keyword>
<keyword evidence="6 14" id="KW-0489">Methyltransferase</keyword>
<dbReference type="EMBL" id="JAKLTY010000017">
    <property type="protein sequence ID" value="MCG2629916.1"/>
    <property type="molecule type" value="Genomic_DNA"/>
</dbReference>
<feature type="binding site" evidence="14">
    <location>
        <begin position="201"/>
        <end position="202"/>
    </location>
    <ligand>
        <name>S-adenosyl-L-methionine</name>
        <dbReference type="ChEBI" id="CHEBI:59789"/>
    </ligand>
</feature>
<dbReference type="InterPro" id="IPR058240">
    <property type="entry name" value="rSAM_sf"/>
</dbReference>
<evidence type="ECO:0000256" key="4">
    <source>
        <dbReference type="ARBA" id="ARBA00022490"/>
    </source>
</evidence>
<keyword evidence="8 14" id="KW-0949">S-adenosyl-L-methionine</keyword>
<dbReference type="GO" id="GO:0005737">
    <property type="term" value="C:cytoplasm"/>
    <property type="evidence" value="ECO:0007669"/>
    <property type="project" value="UniProtKB-SubCell"/>
</dbReference>
<dbReference type="GO" id="GO:0046872">
    <property type="term" value="F:metal ion binding"/>
    <property type="evidence" value="ECO:0007669"/>
    <property type="project" value="UniProtKB-KW"/>
</dbReference>
<feature type="binding site" evidence="14">
    <location>
        <position position="332"/>
    </location>
    <ligand>
        <name>S-adenosyl-L-methionine</name>
        <dbReference type="ChEBI" id="CHEBI:59789"/>
    </ligand>
</feature>
<evidence type="ECO:0000256" key="8">
    <source>
        <dbReference type="ARBA" id="ARBA00022691"/>
    </source>
</evidence>
<dbReference type="AlphaFoldDB" id="A0A9X1RCE7"/>
<dbReference type="SUPFAM" id="SSF102114">
    <property type="entry name" value="Radical SAM enzymes"/>
    <property type="match status" value="1"/>
</dbReference>
<dbReference type="Gene3D" id="3.20.20.70">
    <property type="entry name" value="Aldolase class I"/>
    <property type="match status" value="1"/>
</dbReference>
<feature type="domain" description="Radical SAM core" evidence="15">
    <location>
        <begin position="131"/>
        <end position="372"/>
    </location>
</feature>
<reference evidence="16" key="1">
    <citation type="submission" date="2022-01" db="EMBL/GenBank/DDBJ databases">
        <title>Genome sequnece data of strain Bradyrhizobium sp. nov.</title>
        <authorList>
            <person name="Zhang J."/>
        </authorList>
    </citation>
    <scope>NUCLEOTIDE SEQUENCE</scope>
    <source>
        <strain evidence="17">WYCCWR 12774</strain>
        <strain evidence="16">WYCCWR 13023</strain>
    </source>
</reference>
<evidence type="ECO:0000256" key="9">
    <source>
        <dbReference type="ARBA" id="ARBA00022694"/>
    </source>
</evidence>
<evidence type="ECO:0000313" key="19">
    <source>
        <dbReference type="Proteomes" id="UP001139054"/>
    </source>
</evidence>
<dbReference type="Pfam" id="PF21016">
    <property type="entry name" value="RlmN_N"/>
    <property type="match status" value="1"/>
</dbReference>
<dbReference type="InterPro" id="IPR006638">
    <property type="entry name" value="Elp3/MiaA/NifB-like_rSAM"/>
</dbReference>
<keyword evidence="9 14" id="KW-0819">tRNA processing</keyword>
<dbReference type="PIRSF" id="PIRSF006004">
    <property type="entry name" value="CHP00048"/>
    <property type="match status" value="1"/>
</dbReference>
<dbReference type="Proteomes" id="UP001139054">
    <property type="component" value="Unassembled WGS sequence"/>
</dbReference>
<dbReference type="InterPro" id="IPR040072">
    <property type="entry name" value="Methyltransferase_A"/>
</dbReference>
<protein>
    <recommendedName>
        <fullName evidence="14">Dual-specificity RNA methyltransferase RlmN</fullName>
        <ecNumber evidence="14">2.1.1.192</ecNumber>
    </recommendedName>
    <alternativeName>
        <fullName evidence="14">23S rRNA (adenine(2503)-C(2))-methyltransferase</fullName>
    </alternativeName>
    <alternativeName>
        <fullName evidence="14">23S rRNA m2A2503 methyltransferase</fullName>
    </alternativeName>
    <alternativeName>
        <fullName evidence="14">Ribosomal RNA large subunit methyltransferase N</fullName>
    </alternativeName>
    <alternativeName>
        <fullName evidence="14">tRNA (adenine(37)-C(2))-methyltransferase</fullName>
    </alternativeName>
    <alternativeName>
        <fullName evidence="14">tRNA m2A37 methyltransferase</fullName>
    </alternativeName>
</protein>
<feature type="active site" description="Proton acceptor" evidence="14">
    <location>
        <position position="125"/>
    </location>
</feature>
<dbReference type="InterPro" id="IPR004383">
    <property type="entry name" value="rRNA_lsu_MTrfase_RlmN/Cfr"/>
</dbReference>
<accession>A0A9X1RCE7</accession>
<dbReference type="FunFam" id="3.20.20.70:FF:000008">
    <property type="entry name" value="Dual-specificity RNA methyltransferase RlmN"/>
    <property type="match status" value="1"/>
</dbReference>
<feature type="binding site" evidence="14">
    <location>
        <position position="145"/>
    </location>
    <ligand>
        <name>[4Fe-4S] cluster</name>
        <dbReference type="ChEBI" id="CHEBI:49883"/>
        <note>4Fe-4S-S-AdoMet</note>
    </ligand>
</feature>
<keyword evidence="7 14" id="KW-0808">Transferase</keyword>
<evidence type="ECO:0000313" key="17">
    <source>
        <dbReference type="EMBL" id="MCG2669531.1"/>
    </source>
</evidence>
<evidence type="ECO:0000256" key="1">
    <source>
        <dbReference type="ARBA" id="ARBA00004496"/>
    </source>
</evidence>
<dbReference type="SMART" id="SM00729">
    <property type="entry name" value="Elp3"/>
    <property type="match status" value="1"/>
</dbReference>
<evidence type="ECO:0000256" key="10">
    <source>
        <dbReference type="ARBA" id="ARBA00022723"/>
    </source>
</evidence>
<keyword evidence="12 14" id="KW-0411">Iron-sulfur</keyword>
<keyword evidence="11 14" id="KW-0408">Iron</keyword>
<dbReference type="SFLD" id="SFLDS00029">
    <property type="entry name" value="Radical_SAM"/>
    <property type="match status" value="1"/>
</dbReference>
<dbReference type="NCBIfam" id="TIGR00048">
    <property type="entry name" value="rRNA_mod_RlmN"/>
    <property type="match status" value="1"/>
</dbReference>
<feature type="binding site" evidence="14">
    <location>
        <position position="149"/>
    </location>
    <ligand>
        <name>[4Fe-4S] cluster</name>
        <dbReference type="ChEBI" id="CHEBI:49883"/>
        <note>4Fe-4S-S-AdoMet</note>
    </ligand>
</feature>
<dbReference type="GO" id="GO:0000049">
    <property type="term" value="F:tRNA binding"/>
    <property type="evidence" value="ECO:0007669"/>
    <property type="project" value="UniProtKB-UniRule"/>
</dbReference>
<dbReference type="SFLD" id="SFLDF00275">
    <property type="entry name" value="adenosine_C2_methyltransferase"/>
    <property type="match status" value="1"/>
</dbReference>
<dbReference type="PANTHER" id="PTHR30544:SF5">
    <property type="entry name" value="RADICAL SAM CORE DOMAIN-CONTAINING PROTEIN"/>
    <property type="match status" value="1"/>
</dbReference>
<comment type="subcellular location">
    <subcellularLocation>
        <location evidence="1 14">Cytoplasm</location>
    </subcellularLocation>
</comment>
<gene>
    <name evidence="14 16" type="primary">rlmN</name>
    <name evidence="17" type="ORF">L6637_21445</name>
    <name evidence="16" type="ORF">L6654_25140</name>
</gene>
<dbReference type="CDD" id="cd01335">
    <property type="entry name" value="Radical_SAM"/>
    <property type="match status" value="1"/>
</dbReference>
<dbReference type="PANTHER" id="PTHR30544">
    <property type="entry name" value="23S RRNA METHYLTRANSFERASE"/>
    <property type="match status" value="1"/>
</dbReference>
<comment type="miscellaneous">
    <text evidence="14">Reaction proceeds by a ping-pong mechanism involving intermediate methylation of a conserved cysteine residue.</text>
</comment>
<dbReference type="EMBL" id="JAKLUA010000006">
    <property type="protein sequence ID" value="MCG2669531.1"/>
    <property type="molecule type" value="Genomic_DNA"/>
</dbReference>
<comment type="catalytic activity">
    <reaction evidence="14">
        <text>adenosine(2503) in 23S rRNA + 2 reduced [2Fe-2S]-[ferredoxin] + 2 S-adenosyl-L-methionine = 2-methyladenosine(2503) in 23S rRNA + 5'-deoxyadenosine + L-methionine + 2 oxidized [2Fe-2S]-[ferredoxin] + S-adenosyl-L-homocysteine</text>
        <dbReference type="Rhea" id="RHEA:42916"/>
        <dbReference type="Rhea" id="RHEA-COMP:10000"/>
        <dbReference type="Rhea" id="RHEA-COMP:10001"/>
        <dbReference type="Rhea" id="RHEA-COMP:10152"/>
        <dbReference type="Rhea" id="RHEA-COMP:10282"/>
        <dbReference type="ChEBI" id="CHEBI:17319"/>
        <dbReference type="ChEBI" id="CHEBI:33737"/>
        <dbReference type="ChEBI" id="CHEBI:33738"/>
        <dbReference type="ChEBI" id="CHEBI:57844"/>
        <dbReference type="ChEBI" id="CHEBI:57856"/>
        <dbReference type="ChEBI" id="CHEBI:59789"/>
        <dbReference type="ChEBI" id="CHEBI:74411"/>
        <dbReference type="ChEBI" id="CHEBI:74497"/>
        <dbReference type="EC" id="2.1.1.192"/>
    </reaction>
</comment>
<comment type="catalytic activity">
    <reaction evidence="14">
        <text>adenosine(37) in tRNA + 2 reduced [2Fe-2S]-[ferredoxin] + 2 S-adenosyl-L-methionine = 2-methyladenosine(37) in tRNA + 5'-deoxyadenosine + L-methionine + 2 oxidized [2Fe-2S]-[ferredoxin] + S-adenosyl-L-homocysteine</text>
        <dbReference type="Rhea" id="RHEA:43332"/>
        <dbReference type="Rhea" id="RHEA-COMP:10000"/>
        <dbReference type="Rhea" id="RHEA-COMP:10001"/>
        <dbReference type="Rhea" id="RHEA-COMP:10162"/>
        <dbReference type="Rhea" id="RHEA-COMP:10485"/>
        <dbReference type="ChEBI" id="CHEBI:17319"/>
        <dbReference type="ChEBI" id="CHEBI:33737"/>
        <dbReference type="ChEBI" id="CHEBI:33738"/>
        <dbReference type="ChEBI" id="CHEBI:57844"/>
        <dbReference type="ChEBI" id="CHEBI:57856"/>
        <dbReference type="ChEBI" id="CHEBI:59789"/>
        <dbReference type="ChEBI" id="CHEBI:74411"/>
        <dbReference type="ChEBI" id="CHEBI:74497"/>
        <dbReference type="EC" id="2.1.1.192"/>
    </reaction>
</comment>
<evidence type="ECO:0000256" key="6">
    <source>
        <dbReference type="ARBA" id="ARBA00022603"/>
    </source>
</evidence>
<evidence type="ECO:0000313" key="18">
    <source>
        <dbReference type="Proteomes" id="UP001139012"/>
    </source>
</evidence>
<comment type="function">
    <text evidence="14">Specifically methylates position 2 of adenine 2503 in 23S rRNA and position 2 of adenine 37 in tRNAs. m2A2503 modification seems to play a crucial role in the proofreading step occurring at the peptidyl transferase center and thus would serve to optimize ribosomal fidelity.</text>
</comment>
<keyword evidence="4 14" id="KW-0963">Cytoplasm</keyword>
<evidence type="ECO:0000259" key="15">
    <source>
        <dbReference type="PROSITE" id="PS51918"/>
    </source>
</evidence>
<dbReference type="GO" id="GO:0070475">
    <property type="term" value="P:rRNA base methylation"/>
    <property type="evidence" value="ECO:0007669"/>
    <property type="project" value="UniProtKB-UniRule"/>
</dbReference>
<dbReference type="Gene3D" id="1.10.150.530">
    <property type="match status" value="1"/>
</dbReference>
<evidence type="ECO:0000256" key="14">
    <source>
        <dbReference type="HAMAP-Rule" id="MF_01849"/>
    </source>
</evidence>
<dbReference type="GO" id="GO:0051539">
    <property type="term" value="F:4 iron, 4 sulfur cluster binding"/>
    <property type="evidence" value="ECO:0007669"/>
    <property type="project" value="UniProtKB-UniRule"/>
</dbReference>
<dbReference type="EC" id="2.1.1.192" evidence="14"/>
<proteinExistence type="inferred from homology"/>
<dbReference type="InterPro" id="IPR007197">
    <property type="entry name" value="rSAM"/>
</dbReference>
<sequence>MQPTTEPRDAILVEKTPLETYVPPAKPSLIGLSRAELADRLGEIGVAPAQRKMRVQQLWHWLYFRGAQSFDDMTSISKGIRAELAQHFTVDRPEVVAEQISNDGTRKWLLRLPSGDNVEKAHEVECVYIPETDRGTLCVSSQVGCTLNCSFCHTGTQRLVRNLTAGEIVGQIMVARDRLNDWADREDGTRRVTNIVMMGMGEPLYNFDAVRDALLIVGDNEGIGISRRRITLSTSGVVPNIVRAGEEIGVMLAISLHAVRDELRNELVPLNRKYPIKELLQACRDYPGASNARRITFEYVMLKGVNDSLDDAKLLVKLLKGIHAKINLIPFNPWPGTAYECSDWDQIEKFSEYIFNAGYSSPVRTPRGRDILAACGQLKSETEKLSARERQALRAMAMTD</sequence>
<evidence type="ECO:0000256" key="2">
    <source>
        <dbReference type="ARBA" id="ARBA00007544"/>
    </source>
</evidence>
<dbReference type="GO" id="GO:0019843">
    <property type="term" value="F:rRNA binding"/>
    <property type="evidence" value="ECO:0007669"/>
    <property type="project" value="UniProtKB-UniRule"/>
</dbReference>
<evidence type="ECO:0000313" key="16">
    <source>
        <dbReference type="EMBL" id="MCG2629916.1"/>
    </source>
</evidence>
<feature type="active site" description="S-methylcysteine intermediate" evidence="14">
    <location>
        <position position="375"/>
    </location>
</feature>
<evidence type="ECO:0000256" key="13">
    <source>
        <dbReference type="ARBA" id="ARBA00023157"/>
    </source>
</evidence>
<dbReference type="Pfam" id="PF04055">
    <property type="entry name" value="Radical_SAM"/>
    <property type="match status" value="1"/>
</dbReference>
<dbReference type="GO" id="GO:0070040">
    <property type="term" value="F:rRNA (adenine(2503)-C2-)-methyltransferase activity"/>
    <property type="evidence" value="ECO:0007669"/>
    <property type="project" value="UniProtKB-UniRule"/>
</dbReference>
<dbReference type="GO" id="GO:0002935">
    <property type="term" value="F:tRNA (adenine(37)-C2)-methyltransferase activity"/>
    <property type="evidence" value="ECO:0007669"/>
    <property type="project" value="UniProtKB-UniRule"/>
</dbReference>
<feature type="binding site" evidence="14">
    <location>
        <position position="233"/>
    </location>
    <ligand>
        <name>S-adenosyl-L-methionine</name>
        <dbReference type="ChEBI" id="CHEBI:59789"/>
    </ligand>
</feature>
<dbReference type="InterPro" id="IPR013785">
    <property type="entry name" value="Aldolase_TIM"/>
</dbReference>
<comment type="caution">
    <text evidence="16">The sequence shown here is derived from an EMBL/GenBank/DDBJ whole genome shotgun (WGS) entry which is preliminary data.</text>
</comment>
<keyword evidence="10 14" id="KW-0479">Metal-binding</keyword>
<dbReference type="HAMAP" id="MF_01849">
    <property type="entry name" value="RNA_methyltr_RlmN"/>
    <property type="match status" value="1"/>
</dbReference>
<feature type="binding site" evidence="14">
    <location>
        <begin position="255"/>
        <end position="257"/>
    </location>
    <ligand>
        <name>S-adenosyl-L-methionine</name>
        <dbReference type="ChEBI" id="CHEBI:59789"/>
    </ligand>
</feature>
<feature type="disulfide bond" description="(transient)" evidence="14">
    <location>
        <begin position="138"/>
        <end position="375"/>
    </location>
</feature>
<evidence type="ECO:0000256" key="7">
    <source>
        <dbReference type="ARBA" id="ARBA00022679"/>
    </source>
</evidence>
<feature type="binding site" evidence="14">
    <location>
        <position position="152"/>
    </location>
    <ligand>
        <name>[4Fe-4S] cluster</name>
        <dbReference type="ChEBI" id="CHEBI:49883"/>
        <note>4Fe-4S-S-AdoMet</note>
    </ligand>
</feature>
<dbReference type="GO" id="GO:0030488">
    <property type="term" value="P:tRNA methylation"/>
    <property type="evidence" value="ECO:0007669"/>
    <property type="project" value="UniProtKB-UniRule"/>
</dbReference>
<keyword evidence="13 14" id="KW-1015">Disulfide bond</keyword>
<keyword evidence="5 14" id="KW-0698">rRNA processing</keyword>
<dbReference type="Proteomes" id="UP001139012">
    <property type="component" value="Unassembled WGS sequence"/>
</dbReference>
<evidence type="ECO:0000256" key="12">
    <source>
        <dbReference type="ARBA" id="ARBA00023014"/>
    </source>
</evidence>